<feature type="domain" description="FAD-binding PCMH-type" evidence="5">
    <location>
        <begin position="61"/>
        <end position="213"/>
    </location>
</feature>
<comment type="caution">
    <text evidence="6">The sequence shown here is derived from an EMBL/GenBank/DDBJ whole genome shotgun (WGS) entry which is preliminary data.</text>
</comment>
<dbReference type="PANTHER" id="PTHR13878:SF163">
    <property type="entry name" value="CYTOKININ DEHYDROGENASE"/>
    <property type="match status" value="1"/>
</dbReference>
<comment type="cofactor">
    <cofactor evidence="1">
        <name>FAD</name>
        <dbReference type="ChEBI" id="CHEBI:57692"/>
    </cofactor>
</comment>
<keyword evidence="7" id="KW-1185">Reference proteome</keyword>
<dbReference type="InterPro" id="IPR050432">
    <property type="entry name" value="FAD-linked_Oxidoreductases_BP"/>
</dbReference>
<evidence type="ECO:0000313" key="6">
    <source>
        <dbReference type="EMBL" id="CAL0304978.1"/>
    </source>
</evidence>
<evidence type="ECO:0000256" key="4">
    <source>
        <dbReference type="SAM" id="SignalP"/>
    </source>
</evidence>
<dbReference type="SUPFAM" id="SSF56176">
    <property type="entry name" value="FAD-binding/transporter-associated domain-like"/>
    <property type="match status" value="1"/>
</dbReference>
<dbReference type="InterPro" id="IPR016167">
    <property type="entry name" value="FAD-bd_PCMH_sub1"/>
</dbReference>
<feature type="chain" id="PRO_5043505821" description="FAD-binding PCMH-type domain-containing protein" evidence="4">
    <location>
        <begin position="29"/>
        <end position="213"/>
    </location>
</feature>
<dbReference type="Pfam" id="PF01565">
    <property type="entry name" value="FAD_binding_4"/>
    <property type="match status" value="1"/>
</dbReference>
<evidence type="ECO:0000313" key="7">
    <source>
        <dbReference type="Proteomes" id="UP001497480"/>
    </source>
</evidence>
<name>A0AAV1W6X1_LUPLU</name>
<protein>
    <recommendedName>
        <fullName evidence="5">FAD-binding PCMH-type domain-containing protein</fullName>
    </recommendedName>
</protein>
<evidence type="ECO:0000259" key="5">
    <source>
        <dbReference type="PROSITE" id="PS51387"/>
    </source>
</evidence>
<reference evidence="6 7" key="1">
    <citation type="submission" date="2024-03" db="EMBL/GenBank/DDBJ databases">
        <authorList>
            <person name="Martinez-Hernandez J."/>
        </authorList>
    </citation>
    <scope>NUCLEOTIDE SEQUENCE [LARGE SCALE GENOMIC DNA]</scope>
</reference>
<gene>
    <name evidence="6" type="ORF">LLUT_LOCUS6038</name>
</gene>
<dbReference type="EMBL" id="CAXHTB010000004">
    <property type="protein sequence ID" value="CAL0304978.1"/>
    <property type="molecule type" value="Genomic_DNA"/>
</dbReference>
<dbReference type="AlphaFoldDB" id="A0AAV1W6X1"/>
<evidence type="ECO:0000256" key="3">
    <source>
        <dbReference type="ARBA" id="ARBA00023002"/>
    </source>
</evidence>
<dbReference type="InterPro" id="IPR016166">
    <property type="entry name" value="FAD-bd_PCMH"/>
</dbReference>
<organism evidence="6 7">
    <name type="scientific">Lupinus luteus</name>
    <name type="common">European yellow lupine</name>
    <dbReference type="NCBI Taxonomy" id="3873"/>
    <lineage>
        <taxon>Eukaryota</taxon>
        <taxon>Viridiplantae</taxon>
        <taxon>Streptophyta</taxon>
        <taxon>Embryophyta</taxon>
        <taxon>Tracheophyta</taxon>
        <taxon>Spermatophyta</taxon>
        <taxon>Magnoliopsida</taxon>
        <taxon>eudicotyledons</taxon>
        <taxon>Gunneridae</taxon>
        <taxon>Pentapetalae</taxon>
        <taxon>rosids</taxon>
        <taxon>fabids</taxon>
        <taxon>Fabales</taxon>
        <taxon>Fabaceae</taxon>
        <taxon>Papilionoideae</taxon>
        <taxon>50 kb inversion clade</taxon>
        <taxon>genistoids sensu lato</taxon>
        <taxon>core genistoids</taxon>
        <taxon>Genisteae</taxon>
        <taxon>Lupinus</taxon>
    </lineage>
</organism>
<dbReference type="Proteomes" id="UP001497480">
    <property type="component" value="Unassembled WGS sequence"/>
</dbReference>
<proteinExistence type="inferred from homology"/>
<dbReference type="InterPro" id="IPR006094">
    <property type="entry name" value="Oxid_FAD_bind_N"/>
</dbReference>
<dbReference type="Gene3D" id="3.30.43.10">
    <property type="entry name" value="Uridine Diphospho-n-acetylenolpyruvylglucosamine Reductase, domain 2"/>
    <property type="match status" value="1"/>
</dbReference>
<evidence type="ECO:0000256" key="2">
    <source>
        <dbReference type="ARBA" id="ARBA00005466"/>
    </source>
</evidence>
<dbReference type="GO" id="GO:0071949">
    <property type="term" value="F:FAD binding"/>
    <property type="evidence" value="ECO:0007669"/>
    <property type="project" value="InterPro"/>
</dbReference>
<accession>A0AAV1W6X1</accession>
<sequence length="213" mass="23350">MTMNSSIVSKALNLLCLTNIVVLSLGHAHPWLPSQTPKKLALKLSLNNQILSLASSDFGFIVHETPSVSEPSSVNDIIDLIKYSNALPIPFTVAQRGQAHSTHGQTMTRDGVVLNMTRLGDFRNGSRIVVNDEYIVVGGEQLWIDVLNATFKHGLTPFSCTGYMYLSVGGTLSNARINGRMFWFGPQISNVLELDVVTGSDVFHHVPNYVPQQ</sequence>
<dbReference type="Gene3D" id="3.30.465.10">
    <property type="match status" value="1"/>
</dbReference>
<dbReference type="GO" id="GO:0016491">
    <property type="term" value="F:oxidoreductase activity"/>
    <property type="evidence" value="ECO:0007669"/>
    <property type="project" value="UniProtKB-KW"/>
</dbReference>
<dbReference type="PROSITE" id="PS51387">
    <property type="entry name" value="FAD_PCMH"/>
    <property type="match status" value="1"/>
</dbReference>
<evidence type="ECO:0000256" key="1">
    <source>
        <dbReference type="ARBA" id="ARBA00001974"/>
    </source>
</evidence>
<comment type="similarity">
    <text evidence="2">Belongs to the oxygen-dependent FAD-linked oxidoreductase family.</text>
</comment>
<keyword evidence="4" id="KW-0732">Signal</keyword>
<dbReference type="PANTHER" id="PTHR13878">
    <property type="entry name" value="GULONOLACTONE OXIDASE"/>
    <property type="match status" value="1"/>
</dbReference>
<feature type="signal peptide" evidence="4">
    <location>
        <begin position="1"/>
        <end position="28"/>
    </location>
</feature>
<keyword evidence="3" id="KW-0560">Oxidoreductase</keyword>
<dbReference type="InterPro" id="IPR016169">
    <property type="entry name" value="FAD-bd_PCMH_sub2"/>
</dbReference>
<dbReference type="InterPro" id="IPR036318">
    <property type="entry name" value="FAD-bd_PCMH-like_sf"/>
</dbReference>